<organism evidence="10 11">
    <name type="scientific">Insolitispirillum peregrinum</name>
    <dbReference type="NCBI Taxonomy" id="80876"/>
    <lineage>
        <taxon>Bacteria</taxon>
        <taxon>Pseudomonadati</taxon>
        <taxon>Pseudomonadota</taxon>
        <taxon>Alphaproteobacteria</taxon>
        <taxon>Rhodospirillales</taxon>
        <taxon>Novispirillaceae</taxon>
        <taxon>Insolitispirillum</taxon>
    </lineage>
</organism>
<protein>
    <submittedName>
        <fullName evidence="10">Putrescine transport system permease protein</fullName>
    </submittedName>
</protein>
<evidence type="ECO:0000256" key="6">
    <source>
        <dbReference type="ARBA" id="ARBA00022989"/>
    </source>
</evidence>
<feature type="transmembrane region" description="Helical" evidence="8">
    <location>
        <begin position="57"/>
        <end position="82"/>
    </location>
</feature>
<feature type="transmembrane region" description="Helical" evidence="8">
    <location>
        <begin position="161"/>
        <end position="182"/>
    </location>
</feature>
<keyword evidence="5 8" id="KW-0812">Transmembrane</keyword>
<dbReference type="OrthoDB" id="7915284at2"/>
<dbReference type="PANTHER" id="PTHR42929">
    <property type="entry name" value="INNER MEMBRANE ABC TRANSPORTER PERMEASE PROTEIN YDCU-RELATED-RELATED"/>
    <property type="match status" value="1"/>
</dbReference>
<evidence type="ECO:0000256" key="2">
    <source>
        <dbReference type="ARBA" id="ARBA00007069"/>
    </source>
</evidence>
<feature type="transmembrane region" description="Helical" evidence="8">
    <location>
        <begin position="255"/>
        <end position="277"/>
    </location>
</feature>
<accession>A0A1N7K7X9</accession>
<evidence type="ECO:0000256" key="1">
    <source>
        <dbReference type="ARBA" id="ARBA00004651"/>
    </source>
</evidence>
<feature type="transmembrane region" description="Helical" evidence="8">
    <location>
        <begin position="314"/>
        <end position="332"/>
    </location>
</feature>
<feature type="transmembrane region" description="Helical" evidence="8">
    <location>
        <begin position="212"/>
        <end position="234"/>
    </location>
</feature>
<dbReference type="InterPro" id="IPR000515">
    <property type="entry name" value="MetI-like"/>
</dbReference>
<evidence type="ECO:0000313" key="10">
    <source>
        <dbReference type="EMBL" id="SIS57712.1"/>
    </source>
</evidence>
<feature type="transmembrane region" description="Helical" evidence="8">
    <location>
        <begin position="125"/>
        <end position="149"/>
    </location>
</feature>
<evidence type="ECO:0000256" key="5">
    <source>
        <dbReference type="ARBA" id="ARBA00022692"/>
    </source>
</evidence>
<dbReference type="EMBL" id="FTOA01000002">
    <property type="protein sequence ID" value="SIS57712.1"/>
    <property type="molecule type" value="Genomic_DNA"/>
</dbReference>
<gene>
    <name evidence="10" type="ORF">SAMN05421779_102645</name>
</gene>
<evidence type="ECO:0000256" key="7">
    <source>
        <dbReference type="ARBA" id="ARBA00023136"/>
    </source>
</evidence>
<comment type="subcellular location">
    <subcellularLocation>
        <location evidence="1 8">Cell membrane</location>
        <topology evidence="1 8">Multi-pass membrane protein</topology>
    </subcellularLocation>
</comment>
<dbReference type="Gene3D" id="1.10.3720.10">
    <property type="entry name" value="MetI-like"/>
    <property type="match status" value="1"/>
</dbReference>
<dbReference type="AlphaFoldDB" id="A0A1N7K7X9"/>
<evidence type="ECO:0000256" key="3">
    <source>
        <dbReference type="ARBA" id="ARBA00022448"/>
    </source>
</evidence>
<keyword evidence="7 8" id="KW-0472">Membrane</keyword>
<dbReference type="PANTHER" id="PTHR42929:SF3">
    <property type="entry name" value="PUTRESCINE TRANSPORT SYSTEM PERMEASE PROTEIN POTH"/>
    <property type="match status" value="1"/>
</dbReference>
<keyword evidence="4" id="KW-1003">Cell membrane</keyword>
<dbReference type="Pfam" id="PF00528">
    <property type="entry name" value="BPD_transp_1"/>
    <property type="match status" value="1"/>
</dbReference>
<feature type="domain" description="ABC transmembrane type-1" evidence="9">
    <location>
        <begin position="126"/>
        <end position="332"/>
    </location>
</feature>
<dbReference type="RefSeq" id="WP_084194651.1">
    <property type="nucleotide sequence ID" value="NZ_FTOA01000002.1"/>
</dbReference>
<evidence type="ECO:0000313" key="11">
    <source>
        <dbReference type="Proteomes" id="UP000185678"/>
    </source>
</evidence>
<comment type="similarity">
    <text evidence="2">Belongs to the binding-protein-dependent transport system permease family. CysTW subfamily.</text>
</comment>
<keyword evidence="3 8" id="KW-0813">Transport</keyword>
<dbReference type="Proteomes" id="UP000185678">
    <property type="component" value="Unassembled WGS sequence"/>
</dbReference>
<keyword evidence="11" id="KW-1185">Reference proteome</keyword>
<dbReference type="STRING" id="80876.SAMN05421779_102645"/>
<dbReference type="PROSITE" id="PS50928">
    <property type="entry name" value="ABC_TM1"/>
    <property type="match status" value="1"/>
</dbReference>
<name>A0A1N7K7X9_9PROT</name>
<keyword evidence="6 8" id="KW-1133">Transmembrane helix</keyword>
<evidence type="ECO:0000256" key="4">
    <source>
        <dbReference type="ARBA" id="ARBA00022475"/>
    </source>
</evidence>
<evidence type="ECO:0000259" key="9">
    <source>
        <dbReference type="PROSITE" id="PS50928"/>
    </source>
</evidence>
<proteinExistence type="inferred from homology"/>
<dbReference type="CDD" id="cd06261">
    <property type="entry name" value="TM_PBP2"/>
    <property type="match status" value="1"/>
</dbReference>
<dbReference type="SUPFAM" id="SSF161098">
    <property type="entry name" value="MetI-like"/>
    <property type="match status" value="1"/>
</dbReference>
<dbReference type="GO" id="GO:0055085">
    <property type="term" value="P:transmembrane transport"/>
    <property type="evidence" value="ECO:0007669"/>
    <property type="project" value="InterPro"/>
</dbReference>
<evidence type="ECO:0000256" key="8">
    <source>
        <dbReference type="RuleBase" id="RU363032"/>
    </source>
</evidence>
<sequence>MSTELDPLTGGATVSPAPGAAATVAEQTKADAPPPRPKHRLYRVLFRGPLALRGRGLVIAIPYLWLLLFFLTPFAIVLKISFAEFMVGVPPYTPLVEWVDDTYLKITLAFSGYKYLLEDSMYVNAYLGSLRIAATATVLCLLLGYPMAYGIARSSPSTRNVLLLLVVLPFWTSFLIRVYAWIGILKNNGLLNNALMGLGIINEPIEMLNTEFAIYIGIVYSYLPFMILPLYTTLEKLDGSLLEAAMDLGCRPWKAFLKVTLPLSMPGIVAGCMLVFIPSVGEFVIPDLLGGASTLMIGKVMWNEFFQNRDWPTASAVAIAMLILLVLPIVGFQRYQLVQEEKAREGSK</sequence>
<dbReference type="InterPro" id="IPR035906">
    <property type="entry name" value="MetI-like_sf"/>
</dbReference>
<dbReference type="GO" id="GO:0005886">
    <property type="term" value="C:plasma membrane"/>
    <property type="evidence" value="ECO:0007669"/>
    <property type="project" value="UniProtKB-SubCell"/>
</dbReference>
<reference evidence="10 11" key="1">
    <citation type="submission" date="2017-01" db="EMBL/GenBank/DDBJ databases">
        <authorList>
            <person name="Mah S.A."/>
            <person name="Swanson W.J."/>
            <person name="Moy G.W."/>
            <person name="Vacquier V.D."/>
        </authorList>
    </citation>
    <scope>NUCLEOTIDE SEQUENCE [LARGE SCALE GENOMIC DNA]</scope>
    <source>
        <strain evidence="10 11">DSM 11589</strain>
    </source>
</reference>